<gene>
    <name evidence="2" type="ORF">Amon01_000399300</name>
</gene>
<dbReference type="EMBL" id="BSXU01001832">
    <property type="protein sequence ID" value="GMG31494.1"/>
    <property type="molecule type" value="Genomic_DNA"/>
</dbReference>
<name>A0A9W6YTC5_AMBMO</name>
<evidence type="ECO:0000313" key="3">
    <source>
        <dbReference type="Proteomes" id="UP001165063"/>
    </source>
</evidence>
<sequence length="103" mass="11599">MATNAKLTANPTANQDLTTNDQTLVDGDATTSTDMDKQKEDNIDEDNDEDMFSDDDDGLLDEVLNKSNKNKATLQTQDEFPTEFMEQDEEEDPELAIMREMGM</sequence>
<dbReference type="Proteomes" id="UP001165063">
    <property type="component" value="Unassembled WGS sequence"/>
</dbReference>
<evidence type="ECO:0000313" key="2">
    <source>
        <dbReference type="EMBL" id="GMG31494.1"/>
    </source>
</evidence>
<accession>A0A9W6YTC5</accession>
<evidence type="ECO:0000256" key="1">
    <source>
        <dbReference type="SAM" id="MobiDB-lite"/>
    </source>
</evidence>
<feature type="region of interest" description="Disordered" evidence="1">
    <location>
        <begin position="1"/>
        <end position="58"/>
    </location>
</feature>
<proteinExistence type="predicted"/>
<organism evidence="2 3">
    <name type="scientific">Ambrosiozyma monospora</name>
    <name type="common">Yeast</name>
    <name type="synonym">Endomycopsis monosporus</name>
    <dbReference type="NCBI Taxonomy" id="43982"/>
    <lineage>
        <taxon>Eukaryota</taxon>
        <taxon>Fungi</taxon>
        <taxon>Dikarya</taxon>
        <taxon>Ascomycota</taxon>
        <taxon>Saccharomycotina</taxon>
        <taxon>Pichiomycetes</taxon>
        <taxon>Pichiales</taxon>
        <taxon>Pichiaceae</taxon>
        <taxon>Ambrosiozyma</taxon>
    </lineage>
</organism>
<dbReference type="AlphaFoldDB" id="A0A9W6YTC5"/>
<protein>
    <submittedName>
        <fullName evidence="2">Unnamed protein product</fullName>
    </submittedName>
</protein>
<reference evidence="2" key="1">
    <citation type="submission" date="2023-04" db="EMBL/GenBank/DDBJ databases">
        <title>Ambrosiozyma monospora NBRC 1965.</title>
        <authorList>
            <person name="Ichikawa N."/>
            <person name="Sato H."/>
            <person name="Tonouchi N."/>
        </authorList>
    </citation>
    <scope>NUCLEOTIDE SEQUENCE</scope>
    <source>
        <strain evidence="2">NBRC 1965</strain>
    </source>
</reference>
<comment type="caution">
    <text evidence="2">The sequence shown here is derived from an EMBL/GenBank/DDBJ whole genome shotgun (WGS) entry which is preliminary data.</text>
</comment>
<feature type="compositionally biased region" description="Polar residues" evidence="1">
    <location>
        <begin position="1"/>
        <end position="33"/>
    </location>
</feature>
<keyword evidence="3" id="KW-1185">Reference proteome</keyword>
<feature type="compositionally biased region" description="Acidic residues" evidence="1">
    <location>
        <begin position="42"/>
        <end position="58"/>
    </location>
</feature>